<comment type="caution">
    <text evidence="4">The sequence shown here is derived from an EMBL/GenBank/DDBJ whole genome shotgun (WGS) entry which is preliminary data.</text>
</comment>
<dbReference type="AlphaFoldDB" id="A0A2N3R5K2"/>
<dbReference type="Gene3D" id="3.90.550.10">
    <property type="entry name" value="Spore Coat Polysaccharide Biosynthesis Protein SpsA, Chain A"/>
    <property type="match status" value="1"/>
</dbReference>
<dbReference type="InterPro" id="IPR001173">
    <property type="entry name" value="Glyco_trans_2-like"/>
</dbReference>
<dbReference type="InterPro" id="IPR029044">
    <property type="entry name" value="Nucleotide-diphossugar_trans"/>
</dbReference>
<evidence type="ECO:0000259" key="3">
    <source>
        <dbReference type="Pfam" id="PF00535"/>
    </source>
</evidence>
<dbReference type="SUPFAM" id="SSF53448">
    <property type="entry name" value="Nucleotide-diphospho-sugar transferases"/>
    <property type="match status" value="1"/>
</dbReference>
<evidence type="ECO:0000313" key="4">
    <source>
        <dbReference type="EMBL" id="PKV04051.1"/>
    </source>
</evidence>
<gene>
    <name evidence="4" type="ORF">CQR50_0963</name>
</gene>
<dbReference type="PANTHER" id="PTHR22916:SF51">
    <property type="entry name" value="GLYCOSYLTRANSFERASE EPSH-RELATED"/>
    <property type="match status" value="1"/>
</dbReference>
<organism evidence="4 5">
    <name type="scientific">Bifidobacterium pseudolongum subsp. globosum</name>
    <dbReference type="NCBI Taxonomy" id="1690"/>
    <lineage>
        <taxon>Bacteria</taxon>
        <taxon>Bacillati</taxon>
        <taxon>Actinomycetota</taxon>
        <taxon>Actinomycetes</taxon>
        <taxon>Bifidobacteriales</taxon>
        <taxon>Bifidobacteriaceae</taxon>
        <taxon>Bifidobacterium</taxon>
    </lineage>
</organism>
<dbReference type="CDD" id="cd00761">
    <property type="entry name" value="Glyco_tranf_GTA_type"/>
    <property type="match status" value="1"/>
</dbReference>
<proteinExistence type="predicted"/>
<dbReference type="EMBL" id="PCHH01000002">
    <property type="protein sequence ID" value="PKV04051.1"/>
    <property type="molecule type" value="Genomic_DNA"/>
</dbReference>
<accession>A0A2N3R5K2</accession>
<protein>
    <submittedName>
        <fullName evidence="4">Glycosyltransferase</fullName>
    </submittedName>
</protein>
<name>A0A2N3R5K2_9BIFI</name>
<dbReference type="Pfam" id="PF00535">
    <property type="entry name" value="Glycos_transf_2"/>
    <property type="match status" value="1"/>
</dbReference>
<reference evidence="4 5" key="1">
    <citation type="submission" date="2017-10" db="EMBL/GenBank/DDBJ databases">
        <title>Bifidobacterium genomics.</title>
        <authorList>
            <person name="Lugli G.A."/>
            <person name="Milani C."/>
            <person name="Mancabelli L."/>
        </authorList>
    </citation>
    <scope>NUCLEOTIDE SEQUENCE [LARGE SCALE GENOMIC DNA]</scope>
    <source>
        <strain evidence="4 5">1520B</strain>
    </source>
</reference>
<dbReference type="Proteomes" id="UP000233762">
    <property type="component" value="Unassembled WGS sequence"/>
</dbReference>
<dbReference type="PANTHER" id="PTHR22916">
    <property type="entry name" value="GLYCOSYLTRANSFERASE"/>
    <property type="match status" value="1"/>
</dbReference>
<keyword evidence="1" id="KW-0328">Glycosyltransferase</keyword>
<sequence length="327" mass="37078">MKIDRPRVSIIVPVYNVERYIEECVTSIMKQYFKDFEVLLIDDGSTDSSGLIIDRLALMDDRIRAIHQNNAGPSAARNHGLSIASGDFVSFVDGDDRLEPDFLSYMLQMQNESQSPLVLSRNCFTTNDQQQIEHDRVRILSGEKAAAMFLYPDIALGAWNKLYSRSFLISHSILFDERFRAGEGLQFIVKCALNASSVSIGSRKVYHYRTNNSSSATSKPDIEGQGIGALEALSSLENTCGPFTPLVQQAFLWRLWSTYGYCLNQIIKANQKKEHYHLYKTCIKYRRSHAIEQIKAHVSIYQKILAFSIFISPTFVSHLSVQGIKKK</sequence>
<feature type="domain" description="Glycosyltransferase 2-like" evidence="3">
    <location>
        <begin position="9"/>
        <end position="115"/>
    </location>
</feature>
<dbReference type="GO" id="GO:0016757">
    <property type="term" value="F:glycosyltransferase activity"/>
    <property type="evidence" value="ECO:0007669"/>
    <property type="project" value="UniProtKB-KW"/>
</dbReference>
<keyword evidence="2 4" id="KW-0808">Transferase</keyword>
<evidence type="ECO:0000256" key="2">
    <source>
        <dbReference type="ARBA" id="ARBA00022679"/>
    </source>
</evidence>
<dbReference type="RefSeq" id="WP_101398794.1">
    <property type="nucleotide sequence ID" value="NZ_PCHH01000002.1"/>
</dbReference>
<evidence type="ECO:0000313" key="5">
    <source>
        <dbReference type="Proteomes" id="UP000233762"/>
    </source>
</evidence>
<evidence type="ECO:0000256" key="1">
    <source>
        <dbReference type="ARBA" id="ARBA00022676"/>
    </source>
</evidence>